<dbReference type="Pfam" id="PF13193">
    <property type="entry name" value="AMP-binding_C"/>
    <property type="match status" value="1"/>
</dbReference>
<evidence type="ECO:0000256" key="2">
    <source>
        <dbReference type="ARBA" id="ARBA00022598"/>
    </source>
</evidence>
<evidence type="ECO:0000259" key="3">
    <source>
        <dbReference type="Pfam" id="PF13193"/>
    </source>
</evidence>
<feature type="domain" description="AMP-binding enzyme C-terminal" evidence="3">
    <location>
        <begin position="44"/>
        <end position="119"/>
    </location>
</feature>
<evidence type="ECO:0000313" key="4">
    <source>
        <dbReference type="EMBL" id="KAH9322021.1"/>
    </source>
</evidence>
<gene>
    <name evidence="4" type="ORF">KI387_016660</name>
</gene>
<dbReference type="PANTHER" id="PTHR24096">
    <property type="entry name" value="LONG-CHAIN-FATTY-ACID--COA LIGASE"/>
    <property type="match status" value="1"/>
</dbReference>
<keyword evidence="2" id="KW-0436">Ligase</keyword>
<keyword evidence="5" id="KW-1185">Reference proteome</keyword>
<comment type="similarity">
    <text evidence="1">Belongs to the ATP-dependent AMP-binding enzyme family.</text>
</comment>
<dbReference type="GO" id="GO:0005777">
    <property type="term" value="C:peroxisome"/>
    <property type="evidence" value="ECO:0007669"/>
    <property type="project" value="TreeGrafter"/>
</dbReference>
<dbReference type="InterPro" id="IPR045851">
    <property type="entry name" value="AMP-bd_C_sf"/>
</dbReference>
<name>A0AA38GF76_TAXCH</name>
<comment type="caution">
    <text evidence="4">The sequence shown here is derived from an EMBL/GenBank/DDBJ whole genome shotgun (WGS) entry which is preliminary data.</text>
</comment>
<sequence length="131" mass="14136">DYGLTKTTAIGASIDTQEESRHYATAGMMSPNTDAKISMVSPVELEALLLSHPEIVDVVVISFPDKEAGQLPIAYIVRKQGSPLFKASFIGFVAKQVAPHKKVRRVAFVSGIPKNASGKILRKDLIKLSTS</sequence>
<dbReference type="Proteomes" id="UP000824469">
    <property type="component" value="Unassembled WGS sequence"/>
</dbReference>
<dbReference type="GO" id="GO:0016405">
    <property type="term" value="F:CoA-ligase activity"/>
    <property type="evidence" value="ECO:0007669"/>
    <property type="project" value="TreeGrafter"/>
</dbReference>
<proteinExistence type="inferred from homology"/>
<dbReference type="Gene3D" id="3.30.300.30">
    <property type="match status" value="1"/>
</dbReference>
<feature type="non-terminal residue" evidence="4">
    <location>
        <position position="131"/>
    </location>
</feature>
<accession>A0AA38GF76</accession>
<protein>
    <recommendedName>
        <fullName evidence="3">AMP-binding enzyme C-terminal domain-containing protein</fullName>
    </recommendedName>
</protein>
<dbReference type="InterPro" id="IPR025110">
    <property type="entry name" value="AMP-bd_C"/>
</dbReference>
<dbReference type="AlphaFoldDB" id="A0AA38GF76"/>
<reference evidence="4 5" key="1">
    <citation type="journal article" date="2021" name="Nat. Plants">
        <title>The Taxus genome provides insights into paclitaxel biosynthesis.</title>
        <authorList>
            <person name="Xiong X."/>
            <person name="Gou J."/>
            <person name="Liao Q."/>
            <person name="Li Y."/>
            <person name="Zhou Q."/>
            <person name="Bi G."/>
            <person name="Li C."/>
            <person name="Du R."/>
            <person name="Wang X."/>
            <person name="Sun T."/>
            <person name="Guo L."/>
            <person name="Liang H."/>
            <person name="Lu P."/>
            <person name="Wu Y."/>
            <person name="Zhang Z."/>
            <person name="Ro D.K."/>
            <person name="Shang Y."/>
            <person name="Huang S."/>
            <person name="Yan J."/>
        </authorList>
    </citation>
    <scope>NUCLEOTIDE SEQUENCE [LARGE SCALE GENOMIC DNA]</scope>
    <source>
        <strain evidence="4">Ta-2019</strain>
    </source>
</reference>
<evidence type="ECO:0000313" key="5">
    <source>
        <dbReference type="Proteomes" id="UP000824469"/>
    </source>
</evidence>
<feature type="non-terminal residue" evidence="4">
    <location>
        <position position="1"/>
    </location>
</feature>
<evidence type="ECO:0000256" key="1">
    <source>
        <dbReference type="ARBA" id="ARBA00006432"/>
    </source>
</evidence>
<dbReference type="PANTHER" id="PTHR24096:SF413">
    <property type="entry name" value="PEROXISOMAL OPC-8:0-COA LIGASE 1"/>
    <property type="match status" value="1"/>
</dbReference>
<dbReference type="SUPFAM" id="SSF56801">
    <property type="entry name" value="Acetyl-CoA synthetase-like"/>
    <property type="match status" value="1"/>
</dbReference>
<dbReference type="EMBL" id="JAHRHJ020000003">
    <property type="protein sequence ID" value="KAH9322021.1"/>
    <property type="molecule type" value="Genomic_DNA"/>
</dbReference>
<dbReference type="OMA" id="HYATAGM"/>
<organism evidence="4 5">
    <name type="scientific">Taxus chinensis</name>
    <name type="common">Chinese yew</name>
    <name type="synonym">Taxus wallichiana var. chinensis</name>
    <dbReference type="NCBI Taxonomy" id="29808"/>
    <lineage>
        <taxon>Eukaryota</taxon>
        <taxon>Viridiplantae</taxon>
        <taxon>Streptophyta</taxon>
        <taxon>Embryophyta</taxon>
        <taxon>Tracheophyta</taxon>
        <taxon>Spermatophyta</taxon>
        <taxon>Pinopsida</taxon>
        <taxon>Pinidae</taxon>
        <taxon>Conifers II</taxon>
        <taxon>Cupressales</taxon>
        <taxon>Taxaceae</taxon>
        <taxon>Taxus</taxon>
    </lineage>
</organism>